<dbReference type="PANTHER" id="PTHR30136">
    <property type="entry name" value="HELIX-TURN-HELIX TRANSCRIPTIONAL REGULATOR, ICLR FAMILY"/>
    <property type="match status" value="1"/>
</dbReference>
<sequence>MNTQETVNSVVHAIKLLEQFHNGEGLRASEISKRIGVPRATTYRLLKTLMAHQLVIQGEDKKYRLTLRLLELGNAALSIPNLQQIVAPFLIELAELTGETGHFSIVDGYHVGYIAKKDSPNPFRMLSHVGWRGPLHATASGKILLAHAKSEYVDHVIGRGLEAFTANTITDPVQMKQEIANARENGFAIDDEEQSEGLLCHAVPVSLGEQIGALSVSGLKSRILQRLTQAEIISILQEKSMQITQKLGR</sequence>
<reference evidence="6" key="1">
    <citation type="submission" date="2022-06" db="EMBL/GenBank/DDBJ databases">
        <title>Genome sequencing of Brevibacillus sp. BB3-R1.</title>
        <authorList>
            <person name="Heo J."/>
            <person name="Lee D."/>
            <person name="Won M."/>
            <person name="Han B.-H."/>
            <person name="Hong S.-B."/>
            <person name="Kwon S.-W."/>
        </authorList>
    </citation>
    <scope>NUCLEOTIDE SEQUENCE</scope>
    <source>
        <strain evidence="6">BB3-R1</strain>
    </source>
</reference>
<dbReference type="Pfam" id="PF01614">
    <property type="entry name" value="IclR_C"/>
    <property type="match status" value="1"/>
</dbReference>
<dbReference type="Proteomes" id="UP001056500">
    <property type="component" value="Chromosome"/>
</dbReference>
<evidence type="ECO:0000256" key="2">
    <source>
        <dbReference type="ARBA" id="ARBA00023125"/>
    </source>
</evidence>
<keyword evidence="2" id="KW-0238">DNA-binding</keyword>
<accession>A0ABY4WF30</accession>
<dbReference type="InterPro" id="IPR036390">
    <property type="entry name" value="WH_DNA-bd_sf"/>
</dbReference>
<dbReference type="Gene3D" id="1.10.10.10">
    <property type="entry name" value="Winged helix-like DNA-binding domain superfamily/Winged helix DNA-binding domain"/>
    <property type="match status" value="1"/>
</dbReference>
<gene>
    <name evidence="6" type="ORF">NDK47_26790</name>
</gene>
<feature type="domain" description="HTH iclR-type" evidence="4">
    <location>
        <begin position="7"/>
        <end position="67"/>
    </location>
</feature>
<keyword evidence="1" id="KW-0805">Transcription regulation</keyword>
<evidence type="ECO:0000313" key="7">
    <source>
        <dbReference type="Proteomes" id="UP001056500"/>
    </source>
</evidence>
<dbReference type="SMART" id="SM00346">
    <property type="entry name" value="HTH_ICLR"/>
    <property type="match status" value="1"/>
</dbReference>
<name>A0ABY4WF30_9BACL</name>
<keyword evidence="7" id="KW-1185">Reference proteome</keyword>
<protein>
    <submittedName>
        <fullName evidence="6">IclR family transcriptional regulator</fullName>
    </submittedName>
</protein>
<keyword evidence="3" id="KW-0804">Transcription</keyword>
<dbReference type="SUPFAM" id="SSF46785">
    <property type="entry name" value="Winged helix' DNA-binding domain"/>
    <property type="match status" value="1"/>
</dbReference>
<dbReference type="RefSeq" id="WP_251872749.1">
    <property type="nucleotide sequence ID" value="NZ_CP098755.1"/>
</dbReference>
<evidence type="ECO:0000256" key="3">
    <source>
        <dbReference type="ARBA" id="ARBA00023163"/>
    </source>
</evidence>
<feature type="domain" description="IclR-ED" evidence="5">
    <location>
        <begin position="68"/>
        <end position="249"/>
    </location>
</feature>
<dbReference type="SUPFAM" id="SSF55781">
    <property type="entry name" value="GAF domain-like"/>
    <property type="match status" value="1"/>
</dbReference>
<evidence type="ECO:0000259" key="4">
    <source>
        <dbReference type="PROSITE" id="PS51077"/>
    </source>
</evidence>
<dbReference type="InterPro" id="IPR050707">
    <property type="entry name" value="HTH_MetabolicPath_Reg"/>
</dbReference>
<proteinExistence type="predicted"/>
<dbReference type="PROSITE" id="PS51078">
    <property type="entry name" value="ICLR_ED"/>
    <property type="match status" value="1"/>
</dbReference>
<dbReference type="Gene3D" id="3.30.450.40">
    <property type="match status" value="1"/>
</dbReference>
<dbReference type="EMBL" id="CP098755">
    <property type="protein sequence ID" value="USG65662.1"/>
    <property type="molecule type" value="Genomic_DNA"/>
</dbReference>
<dbReference type="InterPro" id="IPR036388">
    <property type="entry name" value="WH-like_DNA-bd_sf"/>
</dbReference>
<dbReference type="PROSITE" id="PS51077">
    <property type="entry name" value="HTH_ICLR"/>
    <property type="match status" value="1"/>
</dbReference>
<organism evidence="6 7">
    <name type="scientific">Brevibacillus ruminantium</name>
    <dbReference type="NCBI Taxonomy" id="2950604"/>
    <lineage>
        <taxon>Bacteria</taxon>
        <taxon>Bacillati</taxon>
        <taxon>Bacillota</taxon>
        <taxon>Bacilli</taxon>
        <taxon>Bacillales</taxon>
        <taxon>Paenibacillaceae</taxon>
        <taxon>Brevibacillus</taxon>
    </lineage>
</organism>
<dbReference type="InterPro" id="IPR014757">
    <property type="entry name" value="Tscrpt_reg_IclR_C"/>
</dbReference>
<dbReference type="InterPro" id="IPR005471">
    <property type="entry name" value="Tscrpt_reg_IclR_N"/>
</dbReference>
<evidence type="ECO:0000259" key="5">
    <source>
        <dbReference type="PROSITE" id="PS51078"/>
    </source>
</evidence>
<dbReference type="InterPro" id="IPR029016">
    <property type="entry name" value="GAF-like_dom_sf"/>
</dbReference>
<evidence type="ECO:0000313" key="6">
    <source>
        <dbReference type="EMBL" id="USG65662.1"/>
    </source>
</evidence>
<dbReference type="Pfam" id="PF09339">
    <property type="entry name" value="HTH_IclR"/>
    <property type="match status" value="1"/>
</dbReference>
<evidence type="ECO:0000256" key="1">
    <source>
        <dbReference type="ARBA" id="ARBA00023015"/>
    </source>
</evidence>
<dbReference type="PANTHER" id="PTHR30136:SF24">
    <property type="entry name" value="HTH-TYPE TRANSCRIPTIONAL REPRESSOR ALLR"/>
    <property type="match status" value="1"/>
</dbReference>